<dbReference type="AlphaFoldDB" id="A0A8H7QYD0"/>
<dbReference type="InterPro" id="IPR011598">
    <property type="entry name" value="bHLH_dom"/>
</dbReference>
<dbReference type="InterPro" id="IPR036638">
    <property type="entry name" value="HLH_DNA-bd_sf"/>
</dbReference>
<dbReference type="OrthoDB" id="2133190at2759"/>
<comment type="caution">
    <text evidence="3">The sequence shown here is derived from an EMBL/GenBank/DDBJ whole genome shotgun (WGS) entry which is preliminary data.</text>
</comment>
<feature type="region of interest" description="Disordered" evidence="1">
    <location>
        <begin position="97"/>
        <end position="117"/>
    </location>
</feature>
<feature type="domain" description="BHLH" evidence="2">
    <location>
        <begin position="254"/>
        <end position="342"/>
    </location>
</feature>
<feature type="region of interest" description="Disordered" evidence="1">
    <location>
        <begin position="162"/>
        <end position="228"/>
    </location>
</feature>
<reference evidence="3" key="1">
    <citation type="submission" date="2020-12" db="EMBL/GenBank/DDBJ databases">
        <title>Metabolic potential, ecology and presence of endohyphal bacteria is reflected in genomic diversity of Mucoromycotina.</title>
        <authorList>
            <person name="Muszewska A."/>
            <person name="Okrasinska A."/>
            <person name="Steczkiewicz K."/>
            <person name="Drgas O."/>
            <person name="Orlowska M."/>
            <person name="Perlinska-Lenart U."/>
            <person name="Aleksandrzak-Piekarczyk T."/>
            <person name="Szatraj K."/>
            <person name="Zielenkiewicz U."/>
            <person name="Pilsyk S."/>
            <person name="Malc E."/>
            <person name="Mieczkowski P."/>
            <person name="Kruszewska J.S."/>
            <person name="Biernat P."/>
            <person name="Pawlowska J."/>
        </authorList>
    </citation>
    <scope>NUCLEOTIDE SEQUENCE</scope>
    <source>
        <strain evidence="3">WA0000017839</strain>
    </source>
</reference>
<sequence>MGEEEIGDLDFDTYFNVTSNAQRQQQLMYNHHLQQQQALNAQRNRYPSQSYFPSQPQPSYEMMTWYVNPSSSQQDHSPVYSESRPEYMYAPTTTTATTSTDQFNSAHSQSHPSANEQNYMVNSGDIIYNLSDQTENLLFPTHVHPNETGLITPISPVDMIPPPVSVTTHLQPSSESNSPGSTASSPDNVTLSANSFPVTNSEQSNGDCHETRHWRKPKNTDSTTARNNAHSDIVEAAVAAVNSSRKPIISGKQFKKVAHNAIERRYRKNINERILDLKNVVPALYKKPTTRGEHKSSNEEFEDSSDDAAEKTEHEIVDGVEVAKKLNKATILHKATEYIHHLKHTNDLAERENRVLLQILAQVPGGAEVLAEFQIQKLGHQQAEQDRLIAQRKESLDHEKIEHQRMLRERAAQRAALAELVPKPERKPYPRRVKRTPIVPAPPKEKSSVAAISDSNKPILAMFLGVALVSPLSFNKNTTQHNRHQHTSHHSQQAKVHFIQNDILLDQHHHQHNQ</sequence>
<dbReference type="Pfam" id="PF00010">
    <property type="entry name" value="HLH"/>
    <property type="match status" value="1"/>
</dbReference>
<dbReference type="InterPro" id="IPR052099">
    <property type="entry name" value="Regulatory_TF_Diverse"/>
</dbReference>
<name>A0A8H7QYD0_9FUNG</name>
<evidence type="ECO:0000259" key="2">
    <source>
        <dbReference type="PROSITE" id="PS50888"/>
    </source>
</evidence>
<keyword evidence="4" id="KW-1185">Reference proteome</keyword>
<evidence type="ECO:0000256" key="1">
    <source>
        <dbReference type="SAM" id="MobiDB-lite"/>
    </source>
</evidence>
<proteinExistence type="predicted"/>
<dbReference type="GO" id="GO:0046983">
    <property type="term" value="F:protein dimerization activity"/>
    <property type="evidence" value="ECO:0007669"/>
    <property type="project" value="InterPro"/>
</dbReference>
<dbReference type="Proteomes" id="UP000603453">
    <property type="component" value="Unassembled WGS sequence"/>
</dbReference>
<feature type="compositionally biased region" description="Polar residues" evidence="1">
    <location>
        <begin position="101"/>
        <end position="117"/>
    </location>
</feature>
<dbReference type="Gene3D" id="4.10.280.10">
    <property type="entry name" value="Helix-loop-helix DNA-binding domain"/>
    <property type="match status" value="1"/>
</dbReference>
<dbReference type="PANTHER" id="PTHR47336">
    <property type="entry name" value="TRANSCRIPTION FACTOR HMS1-RELATED"/>
    <property type="match status" value="1"/>
</dbReference>
<feature type="compositionally biased region" description="Polar residues" evidence="1">
    <location>
        <begin position="165"/>
        <end position="206"/>
    </location>
</feature>
<protein>
    <recommendedName>
        <fullName evidence="2">BHLH domain-containing protein</fullName>
    </recommendedName>
</protein>
<dbReference type="SMART" id="SM00353">
    <property type="entry name" value="HLH"/>
    <property type="match status" value="1"/>
</dbReference>
<gene>
    <name evidence="3" type="ORF">INT47_006540</name>
</gene>
<accession>A0A8H7QYD0</accession>
<evidence type="ECO:0000313" key="3">
    <source>
        <dbReference type="EMBL" id="KAG2200996.1"/>
    </source>
</evidence>
<feature type="region of interest" description="Disordered" evidence="1">
    <location>
        <begin position="288"/>
        <end position="311"/>
    </location>
</feature>
<dbReference type="EMBL" id="JAEPRD010000076">
    <property type="protein sequence ID" value="KAG2200996.1"/>
    <property type="molecule type" value="Genomic_DNA"/>
</dbReference>
<evidence type="ECO:0000313" key="4">
    <source>
        <dbReference type="Proteomes" id="UP000603453"/>
    </source>
</evidence>
<dbReference type="PANTHER" id="PTHR47336:SF2">
    <property type="entry name" value="TRANSCRIPTION FACTOR HMS1-RELATED"/>
    <property type="match status" value="1"/>
</dbReference>
<organism evidence="3 4">
    <name type="scientific">Mucor saturninus</name>
    <dbReference type="NCBI Taxonomy" id="64648"/>
    <lineage>
        <taxon>Eukaryota</taxon>
        <taxon>Fungi</taxon>
        <taxon>Fungi incertae sedis</taxon>
        <taxon>Mucoromycota</taxon>
        <taxon>Mucoromycotina</taxon>
        <taxon>Mucoromycetes</taxon>
        <taxon>Mucorales</taxon>
        <taxon>Mucorineae</taxon>
        <taxon>Mucoraceae</taxon>
        <taxon>Mucor</taxon>
    </lineage>
</organism>
<dbReference type="PROSITE" id="PS50888">
    <property type="entry name" value="BHLH"/>
    <property type="match status" value="1"/>
</dbReference>
<dbReference type="SUPFAM" id="SSF47459">
    <property type="entry name" value="HLH, helix-loop-helix DNA-binding domain"/>
    <property type="match status" value="1"/>
</dbReference>